<dbReference type="Gene3D" id="3.40.50.1240">
    <property type="entry name" value="Phosphoglycerate mutase-like"/>
    <property type="match status" value="1"/>
</dbReference>
<sequence>MGEPPTPILGPARTRLILVRHAMPAYGPDQPAEEWPLDPAGQTAAIALRRRLPPGALLVASAEPKARQTLEPSGGVTVDPRFGEVRRDEPYDGDFRARRLAYVKGVAHPGWESPADVVTRFGDAVADWRARAGSRPLVVASHGMALTLWLTAAIGLADPGGFWSALQLPDAFSVDLTTRQADRLPPAP</sequence>
<dbReference type="Pfam" id="PF00300">
    <property type="entry name" value="His_Phos_1"/>
    <property type="match status" value="1"/>
</dbReference>
<accession>A0ABV8LNZ2</accession>
<dbReference type="InterPro" id="IPR013078">
    <property type="entry name" value="His_Pase_superF_clade-1"/>
</dbReference>
<dbReference type="EMBL" id="JBHSAY010000009">
    <property type="protein sequence ID" value="MFC4132736.1"/>
    <property type="molecule type" value="Genomic_DNA"/>
</dbReference>
<dbReference type="RefSeq" id="WP_253752711.1">
    <property type="nucleotide sequence ID" value="NZ_JAMZDZ010000001.1"/>
</dbReference>
<evidence type="ECO:0000313" key="3">
    <source>
        <dbReference type="Proteomes" id="UP001595816"/>
    </source>
</evidence>
<evidence type="ECO:0000313" key="2">
    <source>
        <dbReference type="EMBL" id="MFC4132736.1"/>
    </source>
</evidence>
<gene>
    <name evidence="2" type="ORF">ACFOZ4_19180</name>
</gene>
<name>A0ABV8LNZ2_9ACTN</name>
<dbReference type="InterPro" id="IPR029033">
    <property type="entry name" value="His_PPase_superfam"/>
</dbReference>
<feature type="region of interest" description="Disordered" evidence="1">
    <location>
        <begin position="64"/>
        <end position="84"/>
    </location>
</feature>
<dbReference type="SUPFAM" id="SSF53254">
    <property type="entry name" value="Phosphoglycerate mutase-like"/>
    <property type="match status" value="1"/>
</dbReference>
<dbReference type="Proteomes" id="UP001595816">
    <property type="component" value="Unassembled WGS sequence"/>
</dbReference>
<protein>
    <submittedName>
        <fullName evidence="2">Histidine phosphatase family protein</fullName>
    </submittedName>
</protein>
<keyword evidence="3" id="KW-1185">Reference proteome</keyword>
<organism evidence="2 3">
    <name type="scientific">Hamadaea flava</name>
    <dbReference type="NCBI Taxonomy" id="1742688"/>
    <lineage>
        <taxon>Bacteria</taxon>
        <taxon>Bacillati</taxon>
        <taxon>Actinomycetota</taxon>
        <taxon>Actinomycetes</taxon>
        <taxon>Micromonosporales</taxon>
        <taxon>Micromonosporaceae</taxon>
        <taxon>Hamadaea</taxon>
    </lineage>
</organism>
<comment type="caution">
    <text evidence="2">The sequence shown here is derived from an EMBL/GenBank/DDBJ whole genome shotgun (WGS) entry which is preliminary data.</text>
</comment>
<evidence type="ECO:0000256" key="1">
    <source>
        <dbReference type="SAM" id="MobiDB-lite"/>
    </source>
</evidence>
<reference evidence="3" key="1">
    <citation type="journal article" date="2019" name="Int. J. Syst. Evol. Microbiol.">
        <title>The Global Catalogue of Microorganisms (GCM) 10K type strain sequencing project: providing services to taxonomists for standard genome sequencing and annotation.</title>
        <authorList>
            <consortium name="The Broad Institute Genomics Platform"/>
            <consortium name="The Broad Institute Genome Sequencing Center for Infectious Disease"/>
            <person name="Wu L."/>
            <person name="Ma J."/>
        </authorList>
    </citation>
    <scope>NUCLEOTIDE SEQUENCE [LARGE SCALE GENOMIC DNA]</scope>
    <source>
        <strain evidence="3">CGMCC 4.7289</strain>
    </source>
</reference>
<proteinExistence type="predicted"/>